<dbReference type="Proteomes" id="UP000298460">
    <property type="component" value="Unassembled WGS sequence"/>
</dbReference>
<dbReference type="PANTHER" id="PTHR43434">
    <property type="entry name" value="PHOSPHOGLYCOLATE PHOSPHATASE"/>
    <property type="match status" value="1"/>
</dbReference>
<dbReference type="SFLD" id="SFLDG01135">
    <property type="entry name" value="C1.5.6:_HAD__Beta-PGM__Phospha"/>
    <property type="match status" value="1"/>
</dbReference>
<comment type="caution">
    <text evidence="1">The sequence shown here is derived from an EMBL/GenBank/DDBJ whole genome shotgun (WGS) entry which is preliminary data.</text>
</comment>
<protein>
    <submittedName>
        <fullName evidence="1">HAD family hydrolase</fullName>
    </submittedName>
</protein>
<dbReference type="SUPFAM" id="SSF56784">
    <property type="entry name" value="HAD-like"/>
    <property type="match status" value="1"/>
</dbReference>
<dbReference type="Gene3D" id="1.10.150.240">
    <property type="entry name" value="Putative phosphatase, domain 2"/>
    <property type="match status" value="1"/>
</dbReference>
<dbReference type="NCBIfam" id="TIGR01549">
    <property type="entry name" value="HAD-SF-IA-v1"/>
    <property type="match status" value="1"/>
</dbReference>
<dbReference type="Gene3D" id="3.40.50.1000">
    <property type="entry name" value="HAD superfamily/HAD-like"/>
    <property type="match status" value="1"/>
</dbReference>
<dbReference type="InterPro" id="IPR050155">
    <property type="entry name" value="HAD-like_hydrolase_sf"/>
</dbReference>
<organism evidence="1 2">
    <name type="scientific">Desulfosporosinus fructosivorans</name>
    <dbReference type="NCBI Taxonomy" id="2018669"/>
    <lineage>
        <taxon>Bacteria</taxon>
        <taxon>Bacillati</taxon>
        <taxon>Bacillota</taxon>
        <taxon>Clostridia</taxon>
        <taxon>Eubacteriales</taxon>
        <taxon>Desulfitobacteriaceae</taxon>
        <taxon>Desulfosporosinus</taxon>
    </lineage>
</organism>
<dbReference type="OrthoDB" id="9792518at2"/>
<dbReference type="EMBL" id="SPQQ01000003">
    <property type="protein sequence ID" value="TGE38469.1"/>
    <property type="molecule type" value="Genomic_DNA"/>
</dbReference>
<evidence type="ECO:0000313" key="1">
    <source>
        <dbReference type="EMBL" id="TGE38469.1"/>
    </source>
</evidence>
<accession>A0A4Z0R891</accession>
<proteinExistence type="predicted"/>
<dbReference type="InterPro" id="IPR006439">
    <property type="entry name" value="HAD-SF_hydro_IA"/>
</dbReference>
<gene>
    <name evidence="1" type="ORF">E4K67_11060</name>
</gene>
<evidence type="ECO:0000313" key="2">
    <source>
        <dbReference type="Proteomes" id="UP000298460"/>
    </source>
</evidence>
<dbReference type="InterPro" id="IPR036412">
    <property type="entry name" value="HAD-like_sf"/>
</dbReference>
<dbReference type="GO" id="GO:0006281">
    <property type="term" value="P:DNA repair"/>
    <property type="evidence" value="ECO:0007669"/>
    <property type="project" value="TreeGrafter"/>
</dbReference>
<dbReference type="SFLD" id="SFLDS00003">
    <property type="entry name" value="Haloacid_Dehalogenase"/>
    <property type="match status" value="1"/>
</dbReference>
<dbReference type="AlphaFoldDB" id="A0A4Z0R891"/>
<dbReference type="PRINTS" id="PR00413">
    <property type="entry name" value="HADHALOGNASE"/>
</dbReference>
<sequence>MKLKGFIFDLDGTLINSLPVVRTSLNTTLLKFSGRVYADQELSSLFGPSEEGIFKKLFPDSWNEVLEFYLNEYDRLHLPYAEPFPGVAEALTLLHERGLKLALVSGKGAGSMEISLKHSGLKEFFEVIITGSEHHASKPEHIKQVLELWNFSPDEVVYIGDIAYDVQAAREVGVLPISALWAETVQIQKVLAMKPAYAFYNVESFNEWIIKTII</sequence>
<dbReference type="InterPro" id="IPR023198">
    <property type="entry name" value="PGP-like_dom2"/>
</dbReference>
<keyword evidence="2" id="KW-1185">Reference proteome</keyword>
<name>A0A4Z0R891_9FIRM</name>
<dbReference type="InterPro" id="IPR023214">
    <property type="entry name" value="HAD_sf"/>
</dbReference>
<dbReference type="GO" id="GO:0008967">
    <property type="term" value="F:phosphoglycolate phosphatase activity"/>
    <property type="evidence" value="ECO:0007669"/>
    <property type="project" value="TreeGrafter"/>
</dbReference>
<dbReference type="RefSeq" id="WP_135546552.1">
    <property type="nucleotide sequence ID" value="NZ_SPQQ01000003.1"/>
</dbReference>
<keyword evidence="1" id="KW-0378">Hydrolase</keyword>
<dbReference type="PANTHER" id="PTHR43434:SF1">
    <property type="entry name" value="PHOSPHOGLYCOLATE PHOSPHATASE"/>
    <property type="match status" value="1"/>
</dbReference>
<reference evidence="1 2" key="1">
    <citation type="submission" date="2019-03" db="EMBL/GenBank/DDBJ databases">
        <title>Draft Genome Sequence of Desulfosporosinus fructosivorans Strain 63.6F, Isolated from Marine Sediment in the Baltic Sea.</title>
        <authorList>
            <person name="Hausmann B."/>
            <person name="Vandieken V."/>
            <person name="Pjevac P."/>
            <person name="Schreck K."/>
            <person name="Herbold C.W."/>
            <person name="Loy A."/>
        </authorList>
    </citation>
    <scope>NUCLEOTIDE SEQUENCE [LARGE SCALE GENOMIC DNA]</scope>
    <source>
        <strain evidence="1 2">63.6F</strain>
    </source>
</reference>
<dbReference type="InterPro" id="IPR041492">
    <property type="entry name" value="HAD_2"/>
</dbReference>
<dbReference type="GO" id="GO:0005829">
    <property type="term" value="C:cytosol"/>
    <property type="evidence" value="ECO:0007669"/>
    <property type="project" value="TreeGrafter"/>
</dbReference>
<dbReference type="SFLD" id="SFLDG01129">
    <property type="entry name" value="C1.5:_HAD__Beta-PGM__Phosphata"/>
    <property type="match status" value="1"/>
</dbReference>
<dbReference type="Pfam" id="PF13419">
    <property type="entry name" value="HAD_2"/>
    <property type="match status" value="1"/>
</dbReference>